<keyword evidence="1" id="KW-0732">Signal</keyword>
<dbReference type="PANTHER" id="PTHR32060">
    <property type="entry name" value="TAIL-SPECIFIC PROTEASE"/>
    <property type="match status" value="1"/>
</dbReference>
<dbReference type="SUPFAM" id="SSF52096">
    <property type="entry name" value="ClpP/crotonase"/>
    <property type="match status" value="1"/>
</dbReference>
<dbReference type="Pfam" id="PF03572">
    <property type="entry name" value="Peptidase_S41"/>
    <property type="match status" value="1"/>
</dbReference>
<feature type="chain" id="PRO_5046176387" evidence="1">
    <location>
        <begin position="26"/>
        <end position="464"/>
    </location>
</feature>
<dbReference type="PANTHER" id="PTHR32060:SF30">
    <property type="entry name" value="CARBOXY-TERMINAL PROCESSING PROTEASE CTPA"/>
    <property type="match status" value="1"/>
</dbReference>
<dbReference type="SMART" id="SM00228">
    <property type="entry name" value="PDZ"/>
    <property type="match status" value="1"/>
</dbReference>
<dbReference type="PROSITE" id="PS50106">
    <property type="entry name" value="PDZ"/>
    <property type="match status" value="1"/>
</dbReference>
<organism evidence="3 4">
    <name type="scientific">Bacteroides sedimenti</name>
    <dbReference type="NCBI Taxonomy" id="2136147"/>
    <lineage>
        <taxon>Bacteria</taxon>
        <taxon>Pseudomonadati</taxon>
        <taxon>Bacteroidota</taxon>
        <taxon>Bacteroidia</taxon>
        <taxon>Bacteroidales</taxon>
        <taxon>Bacteroidaceae</taxon>
        <taxon>Bacteroides</taxon>
    </lineage>
</organism>
<feature type="domain" description="PDZ" evidence="2">
    <location>
        <begin position="93"/>
        <end position="176"/>
    </location>
</feature>
<dbReference type="InterPro" id="IPR005151">
    <property type="entry name" value="Tail-specific_protease"/>
</dbReference>
<dbReference type="Gene3D" id="2.30.42.10">
    <property type="match status" value="1"/>
</dbReference>
<dbReference type="Proteomes" id="UP001496674">
    <property type="component" value="Chromosome"/>
</dbReference>
<dbReference type="Pfam" id="PF17820">
    <property type="entry name" value="PDZ_6"/>
    <property type="match status" value="1"/>
</dbReference>
<dbReference type="SUPFAM" id="SSF50156">
    <property type="entry name" value="PDZ domain-like"/>
    <property type="match status" value="1"/>
</dbReference>
<dbReference type="CDD" id="cd07561">
    <property type="entry name" value="Peptidase_S41_CPP_like"/>
    <property type="match status" value="1"/>
</dbReference>
<dbReference type="Pfam" id="PF18294">
    <property type="entry name" value="Pept_S41_N"/>
    <property type="match status" value="1"/>
</dbReference>
<dbReference type="Gene3D" id="3.90.226.10">
    <property type="entry name" value="2-enoyl-CoA Hydratase, Chain A, domain 1"/>
    <property type="match status" value="1"/>
</dbReference>
<evidence type="ECO:0000313" key="3">
    <source>
        <dbReference type="EMBL" id="BEG98996.1"/>
    </source>
</evidence>
<evidence type="ECO:0000259" key="2">
    <source>
        <dbReference type="PROSITE" id="PS50106"/>
    </source>
</evidence>
<accession>A0ABM8IGE7</accession>
<dbReference type="InterPro" id="IPR036034">
    <property type="entry name" value="PDZ_sf"/>
</dbReference>
<protein>
    <submittedName>
        <fullName evidence="3">Peptidase S41</fullName>
    </submittedName>
</protein>
<gene>
    <name evidence="3" type="ORF">BSYN_12610</name>
</gene>
<keyword evidence="4" id="KW-1185">Reference proteome</keyword>
<sequence length="464" mass="52071">MKKYRYQLLLISVATIAILFSSCKGEDRTQEYKDTKGVNDWVYSEMKNVYLWYNEIPASSKLNFFTQPDVFFYTLLSDKEKKNNRYYSWIEKKVTKTRSIDENSSYGFEFMRYNLGNNIQYARVLYVLPNSPASNAGLKRGDWILAFNDQKITDTNYPQLLTGNGVKLKLGIFTGSTTTPFAESGTISLTAARAVNNDPILASKVITGTSGNKIGYLMYTHFSTGPGDNADDHTYENELRQLFASFKNQGVKDFVLDLRYNPGGYITNSQLLSTMLAPGSALDKEFCTIKYNDKMVPAKTTYNFDRTIIQGGANLDLSRLYVLVSNFTASASELLINGLRPYMPVTLIGTTTEGKNLGSTTIEDDKYDWKLQPIIGMVFNSENKSDYSNGFTPNLVLDEMDDIAAFKELGDENELMLKQALALINGVSTKRAVRTSSISPVLQVKESSLTRKATNGVWLPPFIK</sequence>
<reference evidence="3 4" key="1">
    <citation type="submission" date="2023-04" db="EMBL/GenBank/DDBJ databases">
        <title>Draft genome sequence of acteroides sedimenti strain YN3PY1.</title>
        <authorList>
            <person name="Yoshida N."/>
        </authorList>
    </citation>
    <scope>NUCLEOTIDE SEQUENCE [LARGE SCALE GENOMIC DNA]</scope>
    <source>
        <strain evidence="3 4">YN3PY1</strain>
    </source>
</reference>
<dbReference type="SMART" id="SM00245">
    <property type="entry name" value="TSPc"/>
    <property type="match status" value="1"/>
</dbReference>
<dbReference type="Gene3D" id="3.30.750.170">
    <property type="match status" value="1"/>
</dbReference>
<feature type="signal peptide" evidence="1">
    <location>
        <begin position="1"/>
        <end position="25"/>
    </location>
</feature>
<dbReference type="PROSITE" id="PS51257">
    <property type="entry name" value="PROKAR_LIPOPROTEIN"/>
    <property type="match status" value="1"/>
</dbReference>
<dbReference type="EMBL" id="AP028055">
    <property type="protein sequence ID" value="BEG98996.1"/>
    <property type="molecule type" value="Genomic_DNA"/>
</dbReference>
<dbReference type="InterPro" id="IPR041613">
    <property type="entry name" value="Pept_S41_N"/>
</dbReference>
<proteinExistence type="predicted"/>
<evidence type="ECO:0000313" key="4">
    <source>
        <dbReference type="Proteomes" id="UP001496674"/>
    </source>
</evidence>
<dbReference type="InterPro" id="IPR041489">
    <property type="entry name" value="PDZ_6"/>
</dbReference>
<dbReference type="InterPro" id="IPR001478">
    <property type="entry name" value="PDZ"/>
</dbReference>
<dbReference type="RefSeq" id="WP_353334201.1">
    <property type="nucleotide sequence ID" value="NZ_AP028055.1"/>
</dbReference>
<evidence type="ECO:0000256" key="1">
    <source>
        <dbReference type="SAM" id="SignalP"/>
    </source>
</evidence>
<dbReference type="InterPro" id="IPR029045">
    <property type="entry name" value="ClpP/crotonase-like_dom_sf"/>
</dbReference>
<name>A0ABM8IGE7_9BACE</name>